<evidence type="ECO:0000259" key="7">
    <source>
        <dbReference type="SMART" id="SM00849"/>
    </source>
</evidence>
<accession>A0ABZ0I2F2</accession>
<evidence type="ECO:0000256" key="6">
    <source>
        <dbReference type="ARBA" id="ARBA00022884"/>
    </source>
</evidence>
<dbReference type="InterPro" id="IPR036866">
    <property type="entry name" value="RibonucZ/Hydroxyglut_hydro"/>
</dbReference>
<organism evidence="8 9">
    <name type="scientific">Congregibacter variabilis</name>
    <dbReference type="NCBI Taxonomy" id="3081200"/>
    <lineage>
        <taxon>Bacteria</taxon>
        <taxon>Pseudomonadati</taxon>
        <taxon>Pseudomonadota</taxon>
        <taxon>Gammaproteobacteria</taxon>
        <taxon>Cellvibrionales</taxon>
        <taxon>Halieaceae</taxon>
        <taxon>Congregibacter</taxon>
    </lineage>
</organism>
<keyword evidence="3 8" id="KW-0378">Hydrolase</keyword>
<dbReference type="InterPro" id="IPR055132">
    <property type="entry name" value="RNase_J_b_CASP"/>
</dbReference>
<protein>
    <submittedName>
        <fullName evidence="8">Ribonuclease J</fullName>
        <ecNumber evidence="8">3.1.-.-</ecNumber>
    </submittedName>
</protein>
<evidence type="ECO:0000256" key="4">
    <source>
        <dbReference type="ARBA" id="ARBA00022833"/>
    </source>
</evidence>
<dbReference type="Gene3D" id="3.60.15.10">
    <property type="entry name" value="Ribonuclease Z/Hydroxyacylglutathione hydrolase-like"/>
    <property type="match status" value="1"/>
</dbReference>
<dbReference type="PANTHER" id="PTHR43694">
    <property type="entry name" value="RIBONUCLEASE J"/>
    <property type="match status" value="1"/>
</dbReference>
<reference evidence="8 9" key="1">
    <citation type="submission" date="2023-10" db="EMBL/GenBank/DDBJ databases">
        <title>Two novel species belonging to the OM43/NOR5 clade.</title>
        <authorList>
            <person name="Park M."/>
        </authorList>
    </citation>
    <scope>NUCLEOTIDE SEQUENCE [LARGE SCALE GENOMIC DNA]</scope>
    <source>
        <strain evidence="8 9">IMCC43200</strain>
    </source>
</reference>
<evidence type="ECO:0000313" key="8">
    <source>
        <dbReference type="EMBL" id="WOJ92281.1"/>
    </source>
</evidence>
<evidence type="ECO:0000256" key="2">
    <source>
        <dbReference type="ARBA" id="ARBA00022723"/>
    </source>
</evidence>
<dbReference type="EC" id="3.1.-.-" evidence="8"/>
<dbReference type="PANTHER" id="PTHR43694:SF1">
    <property type="entry name" value="RIBONUCLEASE J"/>
    <property type="match status" value="1"/>
</dbReference>
<dbReference type="CDD" id="cd07714">
    <property type="entry name" value="RNaseJ_MBL-fold"/>
    <property type="match status" value="1"/>
</dbReference>
<evidence type="ECO:0000313" key="9">
    <source>
        <dbReference type="Proteomes" id="UP001626537"/>
    </source>
</evidence>
<evidence type="ECO:0000256" key="5">
    <source>
        <dbReference type="ARBA" id="ARBA00022839"/>
    </source>
</evidence>
<dbReference type="InterPro" id="IPR011108">
    <property type="entry name" value="RMMBL"/>
</dbReference>
<keyword evidence="1" id="KW-0540">Nuclease</keyword>
<name>A0ABZ0I2F2_9GAMM</name>
<keyword evidence="2" id="KW-0479">Metal-binding</keyword>
<feature type="domain" description="Metallo-beta-lactamase" evidence="7">
    <location>
        <begin position="25"/>
        <end position="210"/>
    </location>
</feature>
<dbReference type="Gene3D" id="3.40.50.10710">
    <property type="entry name" value="Metallo-hydrolase/oxidoreductase"/>
    <property type="match status" value="1"/>
</dbReference>
<evidence type="ECO:0000256" key="1">
    <source>
        <dbReference type="ARBA" id="ARBA00022722"/>
    </source>
</evidence>
<dbReference type="InterPro" id="IPR001279">
    <property type="entry name" value="Metallo-B-lactamas"/>
</dbReference>
<dbReference type="Pfam" id="PF00753">
    <property type="entry name" value="Lactamase_B"/>
    <property type="match status" value="1"/>
</dbReference>
<keyword evidence="6" id="KW-0694">RNA-binding</keyword>
<keyword evidence="9" id="KW-1185">Reference proteome</keyword>
<dbReference type="GO" id="GO:0016787">
    <property type="term" value="F:hydrolase activity"/>
    <property type="evidence" value="ECO:0007669"/>
    <property type="project" value="UniProtKB-KW"/>
</dbReference>
<dbReference type="SUPFAM" id="SSF56281">
    <property type="entry name" value="Metallo-hydrolase/oxidoreductase"/>
    <property type="match status" value="1"/>
</dbReference>
<dbReference type="SMART" id="SM00849">
    <property type="entry name" value="Lactamase_B"/>
    <property type="match status" value="1"/>
</dbReference>
<proteinExistence type="predicted"/>
<gene>
    <name evidence="8" type="ORF">R0135_10840</name>
</gene>
<keyword evidence="5" id="KW-0269">Exonuclease</keyword>
<dbReference type="EMBL" id="CP136864">
    <property type="protein sequence ID" value="WOJ92281.1"/>
    <property type="molecule type" value="Genomic_DNA"/>
</dbReference>
<dbReference type="RefSeq" id="WP_407346864.1">
    <property type="nucleotide sequence ID" value="NZ_CP136864.1"/>
</dbReference>
<dbReference type="Pfam" id="PF07521">
    <property type="entry name" value="RMMBL"/>
    <property type="match status" value="1"/>
</dbReference>
<dbReference type="Pfam" id="PF22505">
    <property type="entry name" value="RNase_J_b_CASP"/>
    <property type="match status" value="1"/>
</dbReference>
<dbReference type="InterPro" id="IPR042173">
    <property type="entry name" value="RNase_J_2"/>
</dbReference>
<sequence length="461" mass="49603">MPASAMIPGARDLWFLPLGGCGEIGMNLNLYGHDGAWLMVDCGITFERDSTRIRPRVQTPDPQFIVERKDALAGIVLTHAHEDHIGALPLLWERFPVPVYTTPFTAEVLRRKAAGRGGKVPSPLIECLPGEEQTIGPFDVRWLPITHSTPDTCALHIRCAAGSLLHTADWKIDRAPQVGPAFSSELFSAAGESTLDAVICDSTNAVVPGHSVSESVVRDGLLKAVTGCEGRVVVACFASNIARLHSLFYVAEKTQRYLGLLGRSLQTMHSAALSVGLLNRSKRLIETGHLGYLPKDEVLIVATGSQGEHGAALQRLAAGSHPQLELEAGDTVILSSRIIPGNEESVERLLQRFRSQGVNIIDADSAVEPVHASGHPCAEELASMYQWSRPRLAVPVHGEQRHMQANAKIARANGAAMALTGSNGDLFYLAPEPGMRRKVAAVGRLEQDEEGRLSALSNSSS</sequence>
<dbReference type="Proteomes" id="UP001626537">
    <property type="component" value="Chromosome"/>
</dbReference>
<evidence type="ECO:0000256" key="3">
    <source>
        <dbReference type="ARBA" id="ARBA00022801"/>
    </source>
</evidence>
<keyword evidence="4" id="KW-0862">Zinc</keyword>